<dbReference type="SMART" id="SM00478">
    <property type="entry name" value="ENDO3c"/>
    <property type="match status" value="1"/>
</dbReference>
<dbReference type="Pfam" id="PF14815">
    <property type="entry name" value="NUDIX_4"/>
    <property type="match status" value="1"/>
</dbReference>
<name>A0A0G4IWL0_PLABS</name>
<dbReference type="FunFam" id="1.10.1670.10:FF:000002">
    <property type="entry name" value="Adenine DNA glycosylase"/>
    <property type="match status" value="1"/>
</dbReference>
<sequence>MTKRCRQEGHASAYHTFTHDEVPVVRANLLSWFDTHRRCLPWRGDKPPYDNPSPGRSLPSDAYAVWVSEVMLQQTRVDTVIPYYERWMKRFPSIADLASASMEDVNEMWAGLGYYRRARFLLEGAQWAMKECGGLLPTSVPGLKKVPGIGEYTAGAIASIAFGQRVPLVDGNVVRVLSRVRAIAAAPNASNALKLHWALAGDIVDYERPGDFNQALMELGATVCTQHNPSCSACPIESICLARQEGCQSSRPAHNRNGITSDIEMCTVCCAEGDIPDPVGVVTRYPLKKLKQRVTEQSTRVCCVESDGRVLLVKRACKGLLAGQWAFPCWERFGDQLDRALTDDSALAVHRGIGPVQHIFTHIRMTIDITYARFPSDPAVTSGTDTETRWVPVADFDNAKLTTGVRKVWQAVRRHLSARRQTSITTFVRHI</sequence>
<dbReference type="GO" id="GO:0035485">
    <property type="term" value="F:adenine/guanine mispair binding"/>
    <property type="evidence" value="ECO:0007669"/>
    <property type="project" value="TreeGrafter"/>
</dbReference>
<dbReference type="Gene3D" id="1.10.340.30">
    <property type="entry name" value="Hypothetical protein, domain 2"/>
    <property type="match status" value="1"/>
</dbReference>
<comment type="similarity">
    <text evidence="2 13">Belongs to the Nth/MutY family.</text>
</comment>
<dbReference type="EMBL" id="CDSF01000091">
    <property type="protein sequence ID" value="CEO99602.1"/>
    <property type="molecule type" value="Genomic_DNA"/>
</dbReference>
<evidence type="ECO:0000256" key="4">
    <source>
        <dbReference type="ARBA" id="ARBA00022023"/>
    </source>
</evidence>
<dbReference type="InterPro" id="IPR015797">
    <property type="entry name" value="NUDIX_hydrolase-like_dom_sf"/>
</dbReference>
<evidence type="ECO:0000256" key="2">
    <source>
        <dbReference type="ARBA" id="ARBA00008343"/>
    </source>
</evidence>
<dbReference type="GO" id="GO:0032357">
    <property type="term" value="F:oxidized purine DNA binding"/>
    <property type="evidence" value="ECO:0007669"/>
    <property type="project" value="TreeGrafter"/>
</dbReference>
<dbReference type="InterPro" id="IPR044298">
    <property type="entry name" value="MIG/MutY"/>
</dbReference>
<dbReference type="AlphaFoldDB" id="A0A0G4IWL0"/>
<evidence type="ECO:0000259" key="14">
    <source>
        <dbReference type="SMART" id="SM00478"/>
    </source>
</evidence>
<gene>
    <name evidence="15" type="ORF">PBRA_007335</name>
</gene>
<evidence type="ECO:0000256" key="9">
    <source>
        <dbReference type="ARBA" id="ARBA00023004"/>
    </source>
</evidence>
<dbReference type="SUPFAM" id="SSF48150">
    <property type="entry name" value="DNA-glycosylase"/>
    <property type="match status" value="1"/>
</dbReference>
<keyword evidence="12 13" id="KW-0326">Glycosidase</keyword>
<evidence type="ECO:0000256" key="11">
    <source>
        <dbReference type="ARBA" id="ARBA00023204"/>
    </source>
</evidence>
<dbReference type="GO" id="GO:0051539">
    <property type="term" value="F:4 iron, 4 sulfur cluster binding"/>
    <property type="evidence" value="ECO:0007669"/>
    <property type="project" value="UniProtKB-UniRule"/>
</dbReference>
<reference evidence="15 16" key="1">
    <citation type="submission" date="2015-02" db="EMBL/GenBank/DDBJ databases">
        <authorList>
            <person name="Chooi Y.-H."/>
        </authorList>
    </citation>
    <scope>NUCLEOTIDE SEQUENCE [LARGE SCALE GENOMIC DNA]</scope>
    <source>
        <strain evidence="15">E3</strain>
    </source>
</reference>
<evidence type="ECO:0000256" key="7">
    <source>
        <dbReference type="ARBA" id="ARBA00022763"/>
    </source>
</evidence>
<dbReference type="Proteomes" id="UP000039324">
    <property type="component" value="Unassembled WGS sequence"/>
</dbReference>
<keyword evidence="16" id="KW-1185">Reference proteome</keyword>
<proteinExistence type="inferred from homology"/>
<evidence type="ECO:0000256" key="3">
    <source>
        <dbReference type="ARBA" id="ARBA00012045"/>
    </source>
</evidence>
<dbReference type="Pfam" id="PF00633">
    <property type="entry name" value="HHH"/>
    <property type="match status" value="1"/>
</dbReference>
<dbReference type="InterPro" id="IPR003265">
    <property type="entry name" value="HhH-GPD_domain"/>
</dbReference>
<evidence type="ECO:0000256" key="10">
    <source>
        <dbReference type="ARBA" id="ARBA00023014"/>
    </source>
</evidence>
<keyword evidence="9 13" id="KW-0408">Iron</keyword>
<dbReference type="EC" id="3.2.2.31" evidence="3 13"/>
<dbReference type="GO" id="GO:0034039">
    <property type="term" value="F:8-oxo-7,8-dihydroguanine DNA N-glycosylase activity"/>
    <property type="evidence" value="ECO:0007669"/>
    <property type="project" value="TreeGrafter"/>
</dbReference>
<dbReference type="PANTHER" id="PTHR42944">
    <property type="entry name" value="ADENINE DNA GLYCOSYLASE"/>
    <property type="match status" value="1"/>
</dbReference>
<dbReference type="InterPro" id="IPR011257">
    <property type="entry name" value="DNA_glycosylase"/>
</dbReference>
<evidence type="ECO:0000313" key="15">
    <source>
        <dbReference type="EMBL" id="CEO99602.1"/>
    </source>
</evidence>
<dbReference type="GO" id="GO:0006298">
    <property type="term" value="P:mismatch repair"/>
    <property type="evidence" value="ECO:0007669"/>
    <property type="project" value="TreeGrafter"/>
</dbReference>
<keyword evidence="10" id="KW-0411">Iron-sulfur</keyword>
<comment type="catalytic activity">
    <reaction evidence="1 13">
        <text>Hydrolyzes free adenine bases from 7,8-dihydro-8-oxoguanine:adenine mismatched double-stranded DNA, leaving an apurinic site.</text>
        <dbReference type="EC" id="3.2.2.31"/>
    </reaction>
</comment>
<dbReference type="Gene3D" id="1.10.1670.10">
    <property type="entry name" value="Helix-hairpin-Helix base-excision DNA repair enzymes (C-terminal)"/>
    <property type="match status" value="1"/>
</dbReference>
<dbReference type="STRING" id="37360.A0A0G4IWL0"/>
<evidence type="ECO:0000256" key="1">
    <source>
        <dbReference type="ARBA" id="ARBA00000843"/>
    </source>
</evidence>
<protein>
    <recommendedName>
        <fullName evidence="4 13">Adenine DNA glycosylase</fullName>
        <ecNumber evidence="3 13">3.2.2.31</ecNumber>
    </recommendedName>
</protein>
<evidence type="ECO:0000313" key="16">
    <source>
        <dbReference type="Proteomes" id="UP000039324"/>
    </source>
</evidence>
<dbReference type="GO" id="GO:0006284">
    <property type="term" value="P:base-excision repair"/>
    <property type="evidence" value="ECO:0007669"/>
    <property type="project" value="UniProtKB-UniRule"/>
</dbReference>
<keyword evidence="5" id="KW-0004">4Fe-4S</keyword>
<organism evidence="15 16">
    <name type="scientific">Plasmodiophora brassicae</name>
    <name type="common">Clubroot disease agent</name>
    <dbReference type="NCBI Taxonomy" id="37360"/>
    <lineage>
        <taxon>Eukaryota</taxon>
        <taxon>Sar</taxon>
        <taxon>Rhizaria</taxon>
        <taxon>Endomyxa</taxon>
        <taxon>Phytomyxea</taxon>
        <taxon>Plasmodiophorida</taxon>
        <taxon>Plasmodiophoridae</taxon>
        <taxon>Plasmodiophora</taxon>
    </lineage>
</organism>
<dbReference type="CDD" id="cd00056">
    <property type="entry name" value="ENDO3c"/>
    <property type="match status" value="1"/>
</dbReference>
<evidence type="ECO:0000256" key="12">
    <source>
        <dbReference type="ARBA" id="ARBA00023295"/>
    </source>
</evidence>
<dbReference type="InterPro" id="IPR029119">
    <property type="entry name" value="MutY_C"/>
</dbReference>
<dbReference type="Gene3D" id="3.90.79.10">
    <property type="entry name" value="Nucleoside Triphosphate Pyrophosphohydrolase"/>
    <property type="match status" value="1"/>
</dbReference>
<keyword evidence="8" id="KW-0378">Hydrolase</keyword>
<evidence type="ECO:0000256" key="13">
    <source>
        <dbReference type="RuleBase" id="RU365096"/>
    </source>
</evidence>
<keyword evidence="11" id="KW-0234">DNA repair</keyword>
<evidence type="ECO:0000256" key="6">
    <source>
        <dbReference type="ARBA" id="ARBA00022723"/>
    </source>
</evidence>
<dbReference type="OrthoDB" id="10248838at2759"/>
<comment type="cofactor">
    <cofactor evidence="13">
        <name>[4Fe-4S] cluster</name>
        <dbReference type="ChEBI" id="CHEBI:49883"/>
    </cofactor>
    <text evidence="13">Binds 1 [4Fe-4S] cluster.</text>
</comment>
<dbReference type="InterPro" id="IPR000445">
    <property type="entry name" value="HhH_motif"/>
</dbReference>
<dbReference type="SUPFAM" id="SSF55811">
    <property type="entry name" value="Nudix"/>
    <property type="match status" value="1"/>
</dbReference>
<dbReference type="OMA" id="CRPGDFN"/>
<dbReference type="PANTHER" id="PTHR42944:SF1">
    <property type="entry name" value="ADENINE DNA GLYCOSYLASE"/>
    <property type="match status" value="1"/>
</dbReference>
<keyword evidence="7 13" id="KW-0227">DNA damage</keyword>
<feature type="domain" description="HhH-GPD" evidence="14">
    <location>
        <begin position="71"/>
        <end position="222"/>
    </location>
</feature>
<dbReference type="Pfam" id="PF00730">
    <property type="entry name" value="HhH-GPD"/>
    <property type="match status" value="1"/>
</dbReference>
<evidence type="ECO:0000256" key="5">
    <source>
        <dbReference type="ARBA" id="ARBA00022485"/>
    </source>
</evidence>
<dbReference type="GO" id="GO:0000701">
    <property type="term" value="F:purine-specific mismatch base pair DNA N-glycosylase activity"/>
    <property type="evidence" value="ECO:0007669"/>
    <property type="project" value="UniProtKB-EC"/>
</dbReference>
<comment type="function">
    <text evidence="13">Adenine glycosylase active on G-A mispairs.</text>
</comment>
<dbReference type="GO" id="GO:0005634">
    <property type="term" value="C:nucleus"/>
    <property type="evidence" value="ECO:0007669"/>
    <property type="project" value="TreeGrafter"/>
</dbReference>
<dbReference type="InterPro" id="IPR023170">
    <property type="entry name" value="HhH_base_excis_C"/>
</dbReference>
<keyword evidence="6" id="KW-0479">Metal-binding</keyword>
<dbReference type="FunFam" id="1.10.340.30:FF:000002">
    <property type="entry name" value="Adenine DNA glycosylase"/>
    <property type="match status" value="1"/>
</dbReference>
<dbReference type="CDD" id="cd03431">
    <property type="entry name" value="NUDIX_DNA_Glycosylase_C-MutY"/>
    <property type="match status" value="1"/>
</dbReference>
<evidence type="ECO:0000256" key="8">
    <source>
        <dbReference type="ARBA" id="ARBA00022801"/>
    </source>
</evidence>
<dbReference type="GO" id="GO:0046872">
    <property type="term" value="F:metal ion binding"/>
    <property type="evidence" value="ECO:0007669"/>
    <property type="project" value="UniProtKB-UniRule"/>
</dbReference>
<accession>A0A0G4IWL0</accession>